<dbReference type="InterPro" id="IPR010359">
    <property type="entry name" value="IrrE_HExxH"/>
</dbReference>
<organism evidence="2 3">
    <name type="scientific">Nocardioides lianchengensis</name>
    <dbReference type="NCBI Taxonomy" id="1045774"/>
    <lineage>
        <taxon>Bacteria</taxon>
        <taxon>Bacillati</taxon>
        <taxon>Actinomycetota</taxon>
        <taxon>Actinomycetes</taxon>
        <taxon>Propionibacteriales</taxon>
        <taxon>Nocardioidaceae</taxon>
        <taxon>Nocardioides</taxon>
    </lineage>
</organism>
<dbReference type="AlphaFoldDB" id="A0A1G6LN81"/>
<evidence type="ECO:0000313" key="2">
    <source>
        <dbReference type="EMBL" id="SDC44683.1"/>
    </source>
</evidence>
<evidence type="ECO:0000313" key="3">
    <source>
        <dbReference type="Proteomes" id="UP000199034"/>
    </source>
</evidence>
<protein>
    <recommendedName>
        <fullName evidence="1">IrrE N-terminal-like domain-containing protein</fullName>
    </recommendedName>
</protein>
<sequence length="166" mass="18519">MSSYALTEPSNLSYSAISAYAEKVGEHHGIYSRDGVADIHSLVAKLGGHVMASTSRESLHVREIGDFTINVPATTSPRRDRFTIAHELGHYFLHYLLPKREGEQGYGRGGRNRAETEANVFASSLLMPESKFREQCHRREDAWRAALHFDVSPAAAEVRAQVLRIP</sequence>
<proteinExistence type="predicted"/>
<name>A0A1G6LN81_9ACTN</name>
<accession>A0A1G6LN81</accession>
<dbReference type="Pfam" id="PF06114">
    <property type="entry name" value="Peptidase_M78"/>
    <property type="match status" value="1"/>
</dbReference>
<evidence type="ECO:0000259" key="1">
    <source>
        <dbReference type="Pfam" id="PF06114"/>
    </source>
</evidence>
<feature type="domain" description="IrrE N-terminal-like" evidence="1">
    <location>
        <begin position="68"/>
        <end position="160"/>
    </location>
</feature>
<dbReference type="RefSeq" id="WP_090851633.1">
    <property type="nucleotide sequence ID" value="NZ_FMZM01000002.1"/>
</dbReference>
<dbReference type="EMBL" id="FMZM01000002">
    <property type="protein sequence ID" value="SDC44683.1"/>
    <property type="molecule type" value="Genomic_DNA"/>
</dbReference>
<reference evidence="2 3" key="1">
    <citation type="submission" date="2016-10" db="EMBL/GenBank/DDBJ databases">
        <authorList>
            <person name="de Groot N.N."/>
        </authorList>
    </citation>
    <scope>NUCLEOTIDE SEQUENCE [LARGE SCALE GENOMIC DNA]</scope>
    <source>
        <strain evidence="2 3">CGMCC 4.6858</strain>
    </source>
</reference>
<keyword evidence="3" id="KW-1185">Reference proteome</keyword>
<dbReference type="PANTHER" id="PTHR43236:SF2">
    <property type="entry name" value="BLL0069 PROTEIN"/>
    <property type="match status" value="1"/>
</dbReference>
<dbReference type="Proteomes" id="UP000199034">
    <property type="component" value="Unassembled WGS sequence"/>
</dbReference>
<dbReference type="Gene3D" id="1.10.10.2910">
    <property type="match status" value="1"/>
</dbReference>
<dbReference type="OrthoDB" id="9794834at2"/>
<dbReference type="InterPro" id="IPR052345">
    <property type="entry name" value="Rad_response_metalloprotease"/>
</dbReference>
<dbReference type="SUPFAM" id="SSF55486">
    <property type="entry name" value="Metalloproteases ('zincins'), catalytic domain"/>
    <property type="match status" value="1"/>
</dbReference>
<dbReference type="STRING" id="1045774.SAMN05421872_102307"/>
<dbReference type="PANTHER" id="PTHR43236">
    <property type="entry name" value="ANTITOXIN HIGA1"/>
    <property type="match status" value="1"/>
</dbReference>
<gene>
    <name evidence="2" type="ORF">SAMN05421872_102307</name>
</gene>